<gene>
    <name evidence="2" type="ORF">FHX42_002173</name>
</gene>
<sequence>MPTRHVRPDDSDRGGWVVATSRDSDSVESHATTQGEAVERARRALLDQGGGPLLVHGTDGNVREERSVG</sequence>
<dbReference type="Proteomes" id="UP000569329">
    <property type="component" value="Unassembled WGS sequence"/>
</dbReference>
<keyword evidence="3" id="KW-1185">Reference proteome</keyword>
<feature type="compositionally biased region" description="Basic and acidic residues" evidence="1">
    <location>
        <begin position="1"/>
        <end position="13"/>
    </location>
</feature>
<feature type="region of interest" description="Disordered" evidence="1">
    <location>
        <begin position="1"/>
        <end position="36"/>
    </location>
</feature>
<dbReference type="EMBL" id="JACGWZ010000002">
    <property type="protein sequence ID" value="MBA8824826.1"/>
    <property type="molecule type" value="Genomic_DNA"/>
</dbReference>
<dbReference type="InterPro" id="IPR018691">
    <property type="entry name" value="DUF2188"/>
</dbReference>
<evidence type="ECO:0000313" key="2">
    <source>
        <dbReference type="EMBL" id="MBA8824826.1"/>
    </source>
</evidence>
<protein>
    <recommendedName>
        <fullName evidence="4">DUF2188 domain-containing protein</fullName>
    </recommendedName>
</protein>
<evidence type="ECO:0008006" key="4">
    <source>
        <dbReference type="Google" id="ProtNLM"/>
    </source>
</evidence>
<accession>A0A839DX68</accession>
<feature type="region of interest" description="Disordered" evidence="1">
    <location>
        <begin position="48"/>
        <end position="69"/>
    </location>
</feature>
<organism evidence="2 3">
    <name type="scientific">Halosaccharopolyspora lacisalsi</name>
    <dbReference type="NCBI Taxonomy" id="1000566"/>
    <lineage>
        <taxon>Bacteria</taxon>
        <taxon>Bacillati</taxon>
        <taxon>Actinomycetota</taxon>
        <taxon>Actinomycetes</taxon>
        <taxon>Pseudonocardiales</taxon>
        <taxon>Pseudonocardiaceae</taxon>
        <taxon>Halosaccharopolyspora</taxon>
    </lineage>
</organism>
<dbReference type="Pfam" id="PF09954">
    <property type="entry name" value="DUF2188"/>
    <property type="match status" value="1"/>
</dbReference>
<name>A0A839DX68_9PSEU</name>
<evidence type="ECO:0000313" key="3">
    <source>
        <dbReference type="Proteomes" id="UP000569329"/>
    </source>
</evidence>
<dbReference type="RefSeq" id="WP_182544026.1">
    <property type="nucleotide sequence ID" value="NZ_JACGWZ010000002.1"/>
</dbReference>
<reference evidence="2 3" key="1">
    <citation type="submission" date="2020-07" db="EMBL/GenBank/DDBJ databases">
        <title>Sequencing the genomes of 1000 actinobacteria strains.</title>
        <authorList>
            <person name="Klenk H.-P."/>
        </authorList>
    </citation>
    <scope>NUCLEOTIDE SEQUENCE [LARGE SCALE GENOMIC DNA]</scope>
    <source>
        <strain evidence="2 3">DSM 45975</strain>
    </source>
</reference>
<comment type="caution">
    <text evidence="2">The sequence shown here is derived from an EMBL/GenBank/DDBJ whole genome shotgun (WGS) entry which is preliminary data.</text>
</comment>
<evidence type="ECO:0000256" key="1">
    <source>
        <dbReference type="SAM" id="MobiDB-lite"/>
    </source>
</evidence>
<dbReference type="AlphaFoldDB" id="A0A839DX68"/>
<proteinExistence type="predicted"/>